<name>A0A813DD50_POLGL</name>
<dbReference type="AlphaFoldDB" id="A0A813DD50"/>
<dbReference type="Proteomes" id="UP000654075">
    <property type="component" value="Unassembled WGS sequence"/>
</dbReference>
<evidence type="ECO:0000313" key="2">
    <source>
        <dbReference type="EMBL" id="CAE8584727.1"/>
    </source>
</evidence>
<feature type="region of interest" description="Disordered" evidence="1">
    <location>
        <begin position="1"/>
        <end position="108"/>
    </location>
</feature>
<evidence type="ECO:0000313" key="3">
    <source>
        <dbReference type="Proteomes" id="UP000654075"/>
    </source>
</evidence>
<protein>
    <submittedName>
        <fullName evidence="2">Uncharacterized protein</fullName>
    </submittedName>
</protein>
<accession>A0A813DD50</accession>
<evidence type="ECO:0000256" key="1">
    <source>
        <dbReference type="SAM" id="MobiDB-lite"/>
    </source>
</evidence>
<reference evidence="2" key="1">
    <citation type="submission" date="2021-02" db="EMBL/GenBank/DDBJ databases">
        <authorList>
            <person name="Dougan E. K."/>
            <person name="Rhodes N."/>
            <person name="Thang M."/>
            <person name="Chan C."/>
        </authorList>
    </citation>
    <scope>NUCLEOTIDE SEQUENCE</scope>
</reference>
<gene>
    <name evidence="2" type="ORF">PGLA1383_LOCUS3654</name>
</gene>
<comment type="caution">
    <text evidence="2">The sequence shown here is derived from an EMBL/GenBank/DDBJ whole genome shotgun (WGS) entry which is preliminary data.</text>
</comment>
<keyword evidence="3" id="KW-1185">Reference proteome</keyword>
<sequence length="154" mass="16047">MPLACGPAASRYRAAGPCRAGVGTPVAESADAREAPSRRKARAYSQSPAHVQSRARPGSAPVSARSGRLAADDLEVLGQKPVSSSRARPKQRLSPSVSVPKGPQPAPPVRLSFKLSGSGCDVGEMLTTVWDAQVRLAFRLFGCGRDVGDTLAKV</sequence>
<dbReference type="EMBL" id="CAJNNV010001295">
    <property type="protein sequence ID" value="CAE8584727.1"/>
    <property type="molecule type" value="Genomic_DNA"/>
</dbReference>
<organism evidence="2 3">
    <name type="scientific">Polarella glacialis</name>
    <name type="common">Dinoflagellate</name>
    <dbReference type="NCBI Taxonomy" id="89957"/>
    <lineage>
        <taxon>Eukaryota</taxon>
        <taxon>Sar</taxon>
        <taxon>Alveolata</taxon>
        <taxon>Dinophyceae</taxon>
        <taxon>Suessiales</taxon>
        <taxon>Suessiaceae</taxon>
        <taxon>Polarella</taxon>
    </lineage>
</organism>
<proteinExistence type="predicted"/>